<dbReference type="InterPro" id="IPR034768">
    <property type="entry name" value="4FE4S_WBL"/>
</dbReference>
<comment type="function">
    <text evidence="11">Acts as a transcriptional regulator. Probably redox-responsive. The apo- but not holo-form probably binds DNA.</text>
</comment>
<dbReference type="PANTHER" id="PTHR38839">
    <property type="entry name" value="TRANSCRIPTIONAL REGULATOR WHID-RELATED"/>
    <property type="match status" value="1"/>
</dbReference>
<name>A0ABP8BL20_9ACTN</name>
<feature type="binding site" evidence="11">
    <location>
        <position position="44"/>
    </location>
    <ligand>
        <name>[4Fe-4S] cluster</name>
        <dbReference type="ChEBI" id="CHEBI:49883"/>
    </ligand>
</feature>
<comment type="PTM">
    <text evidence="11">The Fe-S cluster can be nitrosylated by nitric oxide (NO).</text>
</comment>
<accession>A0ABP8BL20</accession>
<dbReference type="InterPro" id="IPR003482">
    <property type="entry name" value="Whib"/>
</dbReference>
<dbReference type="EMBL" id="BAABAQ010000020">
    <property type="protein sequence ID" value="GAA4209530.1"/>
    <property type="molecule type" value="Genomic_DNA"/>
</dbReference>
<dbReference type="Pfam" id="PF02467">
    <property type="entry name" value="Whib"/>
    <property type="match status" value="1"/>
</dbReference>
<keyword evidence="10 11" id="KW-0804">Transcription</keyword>
<keyword evidence="6 11" id="KW-0411">Iron-sulfur</keyword>
<evidence type="ECO:0000256" key="4">
    <source>
        <dbReference type="ARBA" id="ARBA00022723"/>
    </source>
</evidence>
<proteinExistence type="inferred from homology"/>
<gene>
    <name evidence="11" type="primary">whiB</name>
    <name evidence="13" type="ORF">GCM10022252_76190</name>
</gene>
<evidence type="ECO:0000256" key="2">
    <source>
        <dbReference type="ARBA" id="ARBA00006597"/>
    </source>
</evidence>
<evidence type="ECO:0000256" key="11">
    <source>
        <dbReference type="HAMAP-Rule" id="MF_01479"/>
    </source>
</evidence>
<sequence>MTTTTWTRRGACRTADPELFFPISHTGPRGQADTEEAKKVCRACTVLRNCRADVLDNPPEYGVFAATTPDERRTLRARRLNPN</sequence>
<evidence type="ECO:0000256" key="7">
    <source>
        <dbReference type="ARBA" id="ARBA00023015"/>
    </source>
</evidence>
<feature type="binding site" evidence="11">
    <location>
        <position position="12"/>
    </location>
    <ligand>
        <name>[4Fe-4S] cluster</name>
        <dbReference type="ChEBI" id="CHEBI:49883"/>
    </ligand>
</feature>
<dbReference type="RefSeq" id="WP_344923197.1">
    <property type="nucleotide sequence ID" value="NZ_BAABAQ010000020.1"/>
</dbReference>
<evidence type="ECO:0000256" key="5">
    <source>
        <dbReference type="ARBA" id="ARBA00023004"/>
    </source>
</evidence>
<dbReference type="PANTHER" id="PTHR38839:SF6">
    <property type="entry name" value="TRANSCRIPTIONAL REGULATOR WHIB1"/>
    <property type="match status" value="1"/>
</dbReference>
<dbReference type="PROSITE" id="PS51674">
    <property type="entry name" value="4FE4S_WBL"/>
    <property type="match status" value="1"/>
</dbReference>
<comment type="cofactor">
    <cofactor evidence="11">
        <name>[4Fe-4S] cluster</name>
        <dbReference type="ChEBI" id="CHEBI:49883"/>
    </cofactor>
    <text evidence="11">Binds 1 [4Fe-4S] cluster per subunit. Following nitrosylation of the [4Fe-4S] cluster binds 1 [4Fe-8(NO)] cluster per subunit.</text>
</comment>
<comment type="caution">
    <text evidence="13">The sequence shown here is derived from an EMBL/GenBank/DDBJ whole genome shotgun (WGS) entry which is preliminary data.</text>
</comment>
<evidence type="ECO:0000313" key="13">
    <source>
        <dbReference type="EMBL" id="GAA4209530.1"/>
    </source>
</evidence>
<comment type="PTM">
    <text evidence="11">Upon Fe-S cluster removal intramolecular disulfide bonds are formed.</text>
</comment>
<evidence type="ECO:0000313" key="14">
    <source>
        <dbReference type="Proteomes" id="UP001501251"/>
    </source>
</evidence>
<protein>
    <recommendedName>
        <fullName evidence="11">Transcriptional regulator WhiB</fullName>
    </recommendedName>
</protein>
<keyword evidence="4 11" id="KW-0479">Metal-binding</keyword>
<keyword evidence="14" id="KW-1185">Reference proteome</keyword>
<keyword evidence="8 11" id="KW-0238">DNA-binding</keyword>
<keyword evidence="9 11" id="KW-1015">Disulfide bond</keyword>
<comment type="subcellular location">
    <subcellularLocation>
        <location evidence="1 11">Cytoplasm</location>
    </subcellularLocation>
</comment>
<feature type="binding site" evidence="11">
    <location>
        <position position="41"/>
    </location>
    <ligand>
        <name>[4Fe-4S] cluster</name>
        <dbReference type="ChEBI" id="CHEBI:49883"/>
    </ligand>
</feature>
<evidence type="ECO:0000256" key="1">
    <source>
        <dbReference type="ARBA" id="ARBA00004496"/>
    </source>
</evidence>
<evidence type="ECO:0000256" key="10">
    <source>
        <dbReference type="ARBA" id="ARBA00023163"/>
    </source>
</evidence>
<evidence type="ECO:0000256" key="9">
    <source>
        <dbReference type="ARBA" id="ARBA00023157"/>
    </source>
</evidence>
<comment type="similarity">
    <text evidence="2 11">Belongs to the WhiB family.</text>
</comment>
<reference evidence="14" key="1">
    <citation type="journal article" date="2019" name="Int. J. Syst. Evol. Microbiol.">
        <title>The Global Catalogue of Microorganisms (GCM) 10K type strain sequencing project: providing services to taxonomists for standard genome sequencing and annotation.</title>
        <authorList>
            <consortium name="The Broad Institute Genomics Platform"/>
            <consortium name="The Broad Institute Genome Sequencing Center for Infectious Disease"/>
            <person name="Wu L."/>
            <person name="Ma J."/>
        </authorList>
    </citation>
    <scope>NUCLEOTIDE SEQUENCE [LARGE SCALE GENOMIC DNA]</scope>
    <source>
        <strain evidence="14">JCM 17388</strain>
    </source>
</reference>
<keyword evidence="11" id="KW-0963">Cytoplasm</keyword>
<evidence type="ECO:0000256" key="6">
    <source>
        <dbReference type="ARBA" id="ARBA00023014"/>
    </source>
</evidence>
<organism evidence="13 14">
    <name type="scientific">Streptosporangium oxazolinicum</name>
    <dbReference type="NCBI Taxonomy" id="909287"/>
    <lineage>
        <taxon>Bacteria</taxon>
        <taxon>Bacillati</taxon>
        <taxon>Actinomycetota</taxon>
        <taxon>Actinomycetes</taxon>
        <taxon>Streptosporangiales</taxon>
        <taxon>Streptosporangiaceae</taxon>
        <taxon>Streptosporangium</taxon>
    </lineage>
</organism>
<evidence type="ECO:0000256" key="8">
    <source>
        <dbReference type="ARBA" id="ARBA00023125"/>
    </source>
</evidence>
<feature type="binding site" evidence="11">
    <location>
        <position position="50"/>
    </location>
    <ligand>
        <name>[4Fe-4S] cluster</name>
        <dbReference type="ChEBI" id="CHEBI:49883"/>
    </ligand>
</feature>
<keyword evidence="3 11" id="KW-0004">4Fe-4S</keyword>
<keyword evidence="5 11" id="KW-0408">Iron</keyword>
<feature type="domain" description="4Fe-4S Wbl-type" evidence="12">
    <location>
        <begin position="11"/>
        <end position="74"/>
    </location>
</feature>
<dbReference type="HAMAP" id="MF_01479">
    <property type="entry name" value="WhiB"/>
    <property type="match status" value="1"/>
</dbReference>
<evidence type="ECO:0000256" key="3">
    <source>
        <dbReference type="ARBA" id="ARBA00022485"/>
    </source>
</evidence>
<keyword evidence="7 11" id="KW-0805">Transcription regulation</keyword>
<evidence type="ECO:0000259" key="12">
    <source>
        <dbReference type="PROSITE" id="PS51674"/>
    </source>
</evidence>
<dbReference type="Proteomes" id="UP001501251">
    <property type="component" value="Unassembled WGS sequence"/>
</dbReference>